<dbReference type="Proteomes" id="UP001232148">
    <property type="component" value="Unassembled WGS sequence"/>
</dbReference>
<reference evidence="1" key="1">
    <citation type="submission" date="2021-06" db="EMBL/GenBank/DDBJ databases">
        <title>Comparative genomics, transcriptomics and evolutionary studies reveal genomic signatures of adaptation to plant cell wall in hemibiotrophic fungi.</title>
        <authorList>
            <consortium name="DOE Joint Genome Institute"/>
            <person name="Baroncelli R."/>
            <person name="Diaz J.F."/>
            <person name="Benocci T."/>
            <person name="Peng M."/>
            <person name="Battaglia E."/>
            <person name="Haridas S."/>
            <person name="Andreopoulos W."/>
            <person name="Labutti K."/>
            <person name="Pangilinan J."/>
            <person name="Floch G.L."/>
            <person name="Makela M.R."/>
            <person name="Henrissat B."/>
            <person name="Grigoriev I.V."/>
            <person name="Crouch J.A."/>
            <person name="De Vries R.P."/>
            <person name="Sukno S.A."/>
            <person name="Thon M.R."/>
        </authorList>
    </citation>
    <scope>NUCLEOTIDE SEQUENCE</scope>
    <source>
        <strain evidence="1">MAFF235873</strain>
    </source>
</reference>
<accession>A0AAD9H7K9</accession>
<dbReference type="AlphaFoldDB" id="A0AAD9H7K9"/>
<evidence type="ECO:0000313" key="2">
    <source>
        <dbReference type="Proteomes" id="UP001232148"/>
    </source>
</evidence>
<proteinExistence type="predicted"/>
<evidence type="ECO:0000313" key="1">
    <source>
        <dbReference type="EMBL" id="KAK2023034.1"/>
    </source>
</evidence>
<dbReference type="EMBL" id="MU843016">
    <property type="protein sequence ID" value="KAK2023034.1"/>
    <property type="molecule type" value="Genomic_DNA"/>
</dbReference>
<name>A0AAD9H7K9_9PEZI</name>
<gene>
    <name evidence="1" type="ORF">LX32DRAFT_628892</name>
</gene>
<sequence length="285" mass="31189">MDKVWFKLRQADYPPPNPEAMGTGTETGPLDLGHFIPDLRRLDFPINRGEIEPFPRSMPVFSTASISFRWEDTQASEYGGVLGGGAPVLAAAGVPVIAQADVSAVFRSSVLKHEAYERLDTYMVQVNRSYVADCLDEGKLAQYKKDHAVLGAWSMFIITGLKIARAGPRSSSSARGVEYGVGLEAELPAIASARVGPIFSREGETTMSTERQSDFVWAVRLAKVHKGLVMKDWSVNPYTKKATFNNADGKVDVEETLSAEGVKAFRVFEDDALGDAFVVFDSEEQ</sequence>
<protein>
    <submittedName>
        <fullName evidence="1">Uncharacterized protein</fullName>
    </submittedName>
</protein>
<organism evidence="1 2">
    <name type="scientific">Colletotrichum zoysiae</name>
    <dbReference type="NCBI Taxonomy" id="1216348"/>
    <lineage>
        <taxon>Eukaryota</taxon>
        <taxon>Fungi</taxon>
        <taxon>Dikarya</taxon>
        <taxon>Ascomycota</taxon>
        <taxon>Pezizomycotina</taxon>
        <taxon>Sordariomycetes</taxon>
        <taxon>Hypocreomycetidae</taxon>
        <taxon>Glomerellales</taxon>
        <taxon>Glomerellaceae</taxon>
        <taxon>Colletotrichum</taxon>
        <taxon>Colletotrichum graminicola species complex</taxon>
    </lineage>
</organism>
<comment type="caution">
    <text evidence="1">The sequence shown here is derived from an EMBL/GenBank/DDBJ whole genome shotgun (WGS) entry which is preliminary data.</text>
</comment>
<keyword evidence="2" id="KW-1185">Reference proteome</keyword>